<evidence type="ECO:0000256" key="2">
    <source>
        <dbReference type="ARBA" id="ARBA00023002"/>
    </source>
</evidence>
<evidence type="ECO:0000313" key="6">
    <source>
        <dbReference type="Proteomes" id="UP000000707"/>
    </source>
</evidence>
<dbReference type="InterPro" id="IPR009100">
    <property type="entry name" value="AcylCoA_DH/oxidase_NM_dom_sf"/>
</dbReference>
<dbReference type="PANTHER" id="PTHR43884">
    <property type="entry name" value="ACYL-COA DEHYDROGENASE"/>
    <property type="match status" value="1"/>
</dbReference>
<dbReference type="InterPro" id="IPR036250">
    <property type="entry name" value="AcylCo_DH-like_C"/>
</dbReference>
<dbReference type="InterPro" id="IPR013107">
    <property type="entry name" value="Acyl-CoA_DH_C"/>
</dbReference>
<dbReference type="GO" id="GO:0050660">
    <property type="term" value="F:flavin adenine dinucleotide binding"/>
    <property type="evidence" value="ECO:0007669"/>
    <property type="project" value="InterPro"/>
</dbReference>
<evidence type="ECO:0000256" key="1">
    <source>
        <dbReference type="ARBA" id="ARBA00022630"/>
    </source>
</evidence>
<dbReference type="STRING" id="590646.G3B872"/>
<dbReference type="Pfam" id="PF02771">
    <property type="entry name" value="Acyl-CoA_dh_N"/>
    <property type="match status" value="1"/>
</dbReference>
<dbReference type="EMBL" id="GL996527">
    <property type="protein sequence ID" value="EGV61704.1"/>
    <property type="molecule type" value="Genomic_DNA"/>
</dbReference>
<keyword evidence="2" id="KW-0560">Oxidoreductase</keyword>
<name>G3B872_CANTC</name>
<feature type="domain" description="Acyl-CoA dehydrogenase C-terminal" evidence="4">
    <location>
        <begin position="255"/>
        <end position="392"/>
    </location>
</feature>
<dbReference type="GO" id="GO:0006552">
    <property type="term" value="P:L-leucine catabolic process"/>
    <property type="evidence" value="ECO:0007669"/>
    <property type="project" value="TreeGrafter"/>
</dbReference>
<dbReference type="PIRSF" id="PIRSF016578">
    <property type="entry name" value="HsaA"/>
    <property type="match status" value="1"/>
</dbReference>
<evidence type="ECO:0000259" key="4">
    <source>
        <dbReference type="Pfam" id="PF08028"/>
    </source>
</evidence>
<dbReference type="HOGENOM" id="CLU_018204_10_1_1"/>
<dbReference type="FunFam" id="1.10.540.10:FF:000025">
    <property type="entry name" value="Related to Dibenzothiophene desulfurization enzyme C"/>
    <property type="match status" value="1"/>
</dbReference>
<dbReference type="OrthoDB" id="5356974at2759"/>
<protein>
    <submittedName>
        <fullName evidence="5">FMNH2-dependent monooxygenase</fullName>
    </submittedName>
</protein>
<dbReference type="eggNOG" id="KOG0140">
    <property type="taxonomic scope" value="Eukaryota"/>
</dbReference>
<organism evidence="6">
    <name type="scientific">Candida tenuis (strain ATCC 10573 / BCRC 21748 / CBS 615 / JCM 9827 / NBRC 10315 / NRRL Y-1498 / VKM Y-70)</name>
    <name type="common">Yeast</name>
    <name type="synonym">Yamadazyma tenuis</name>
    <dbReference type="NCBI Taxonomy" id="590646"/>
    <lineage>
        <taxon>Eukaryota</taxon>
        <taxon>Fungi</taxon>
        <taxon>Dikarya</taxon>
        <taxon>Ascomycota</taxon>
        <taxon>Saccharomycotina</taxon>
        <taxon>Pichiomycetes</taxon>
        <taxon>Debaryomycetaceae</taxon>
        <taxon>Yamadazyma</taxon>
    </lineage>
</organism>
<keyword evidence="1" id="KW-0285">Flavoprotein</keyword>
<accession>G3B872</accession>
<feature type="domain" description="Acyl-CoA dehydrogenase/oxidase N-terminal" evidence="3">
    <location>
        <begin position="43"/>
        <end position="128"/>
    </location>
</feature>
<sequence>MSSNTESAKAATKEAILKWKNENPTTTEAWISRAQEVAKILSIDAAERDEKSESPFTEVALLKAAGLVNLLSPEKYGGKGQTWELAYKIILEVAKADSSIGHLLGIHYLWFWSAVFFGTPDQKDKWLKIFTQEKSFIGGAVNARNKDLVATPEGDEIVFNGKKFFSTGSVISDYLILEGSLPSGEHVFAYVPANSPGIKYLHDWNAIGQRLTESGGVVIDNVRIKKEDALGFTSSLDKVVNDVYSSFVLPTVQLVFTSVHIGVGVGALESAAEYTRENTRAWPYGGDNKEKAVDEWYIREGYGVLAAKTYAAQALHREAAKSVSEVLHADRKSITERRRGEIAVKVAATKIVGVETSLEVVTKIFELTGARSGLRKYAFDRFWRNIRLHSLHDPLPYKKREVGSFFLLDEIPTPSWYT</sequence>
<proteinExistence type="predicted"/>
<dbReference type="Pfam" id="PF08028">
    <property type="entry name" value="Acyl-CoA_dh_2"/>
    <property type="match status" value="1"/>
</dbReference>
<keyword evidence="5" id="KW-0503">Monooxygenase</keyword>
<gene>
    <name evidence="5" type="ORF">CANTEDRAFT_94591</name>
</gene>
<dbReference type="InterPro" id="IPR046373">
    <property type="entry name" value="Acyl-CoA_Oxase/DH_mid-dom_sf"/>
</dbReference>
<reference evidence="5 6" key="1">
    <citation type="journal article" date="2011" name="Proc. Natl. Acad. Sci. U.S.A.">
        <title>Comparative genomics of xylose-fermenting fungi for enhanced biofuel production.</title>
        <authorList>
            <person name="Wohlbach D.J."/>
            <person name="Kuo A."/>
            <person name="Sato T.K."/>
            <person name="Potts K.M."/>
            <person name="Salamov A.A."/>
            <person name="LaButti K.M."/>
            <person name="Sun H."/>
            <person name="Clum A."/>
            <person name="Pangilinan J.L."/>
            <person name="Lindquist E.A."/>
            <person name="Lucas S."/>
            <person name="Lapidus A."/>
            <person name="Jin M."/>
            <person name="Gunawan C."/>
            <person name="Balan V."/>
            <person name="Dale B.E."/>
            <person name="Jeffries T.W."/>
            <person name="Zinkel R."/>
            <person name="Barry K.W."/>
            <person name="Grigoriev I.V."/>
            <person name="Gasch A.P."/>
        </authorList>
    </citation>
    <scope>NUCLEOTIDE SEQUENCE [LARGE SCALE GENOMIC DNA]</scope>
    <source>
        <strain evidence="6">ATCC 10573 / BCRC 21748 / CBS 615 / JCM 9827 / NBRC 10315 / NRRL Y-1498 / VKM Y-70</strain>
    </source>
</reference>
<dbReference type="Proteomes" id="UP000000707">
    <property type="component" value="Unassembled WGS sequence"/>
</dbReference>
<evidence type="ECO:0000313" key="5">
    <source>
        <dbReference type="EMBL" id="EGV61704.1"/>
    </source>
</evidence>
<dbReference type="KEGG" id="cten:18250417"/>
<keyword evidence="6" id="KW-1185">Reference proteome</keyword>
<dbReference type="GeneID" id="18250417"/>
<dbReference type="InterPro" id="IPR013786">
    <property type="entry name" value="AcylCoA_DH/ox_N"/>
</dbReference>
<dbReference type="AlphaFoldDB" id="G3B872"/>
<dbReference type="RefSeq" id="XP_006687874.1">
    <property type="nucleotide sequence ID" value="XM_006687811.1"/>
</dbReference>
<dbReference type="Gene3D" id="2.40.110.10">
    <property type="entry name" value="Butyryl-CoA Dehydrogenase, subunit A, domain 2"/>
    <property type="match status" value="1"/>
</dbReference>
<dbReference type="PANTHER" id="PTHR43884:SF12">
    <property type="entry name" value="ISOVALERYL-COA DEHYDROGENASE, MITOCHONDRIAL-RELATED"/>
    <property type="match status" value="1"/>
</dbReference>
<dbReference type="GO" id="GO:0004497">
    <property type="term" value="F:monooxygenase activity"/>
    <property type="evidence" value="ECO:0007669"/>
    <property type="project" value="UniProtKB-KW"/>
</dbReference>
<dbReference type="InterPro" id="IPR037069">
    <property type="entry name" value="AcylCoA_DH/ox_N_sf"/>
</dbReference>
<dbReference type="Gene3D" id="1.10.540.10">
    <property type="entry name" value="Acyl-CoA dehydrogenase/oxidase, N-terminal domain"/>
    <property type="match status" value="1"/>
</dbReference>
<dbReference type="SUPFAM" id="SSF56645">
    <property type="entry name" value="Acyl-CoA dehydrogenase NM domain-like"/>
    <property type="match status" value="1"/>
</dbReference>
<evidence type="ECO:0000259" key="3">
    <source>
        <dbReference type="Pfam" id="PF02771"/>
    </source>
</evidence>
<dbReference type="FunFam" id="2.40.110.10:FF:000020">
    <property type="entry name" value="Putative acyl-CoA dehydrogenase YdbM"/>
    <property type="match status" value="1"/>
</dbReference>
<dbReference type="SUPFAM" id="SSF47203">
    <property type="entry name" value="Acyl-CoA dehydrogenase C-terminal domain-like"/>
    <property type="match status" value="1"/>
</dbReference>
<dbReference type="Gene3D" id="1.20.140.10">
    <property type="entry name" value="Butyryl-CoA Dehydrogenase, subunit A, domain 3"/>
    <property type="match status" value="1"/>
</dbReference>
<dbReference type="GO" id="GO:0008470">
    <property type="term" value="F:3-methylbutanoyl-CoA dehydrogenase activity"/>
    <property type="evidence" value="ECO:0007669"/>
    <property type="project" value="TreeGrafter"/>
</dbReference>